<dbReference type="SUPFAM" id="SSF53720">
    <property type="entry name" value="ALDH-like"/>
    <property type="match status" value="1"/>
</dbReference>
<dbReference type="EMBL" id="JTDI01000005">
    <property type="protein sequence ID" value="KHK90467.1"/>
    <property type="molecule type" value="Genomic_DNA"/>
</dbReference>
<dbReference type="PANTHER" id="PTHR42804:SF1">
    <property type="entry name" value="ALDEHYDE DEHYDROGENASE-RELATED"/>
    <property type="match status" value="1"/>
</dbReference>
<feature type="domain" description="Aldehyde dehydrogenase" evidence="5">
    <location>
        <begin position="29"/>
        <end position="489"/>
    </location>
</feature>
<keyword evidence="7" id="KW-1185">Reference proteome</keyword>
<sequence length="493" mass="52289">MGAGPEAAFASVAEHRWETRLLIDGQLVDGEGETLIAQSPSTEDVLTQVRGASLQQVAQATQAARRAFATTEWSRNGEIRKAALHRLADLFEENAQEMTDSIIEDVGAVVSVAGPLQLGQGIRFLRWNADMATKDRTSRPEDTAPPMPSASLVRKVPAGVVAAIAPYNYPIFMAAAKLGAALAAGCTVVLLPSAQTMLSTLILGRLVREAGFPDGVVNVLAGGVDVAQALCQSGEVDRITFTGSTPIGRIVMAQAASSLKGVVLELGGKSAAIVLPDADLERIIQPLHYRYIRNSGQACQASTRLLVPEALKDRFIELTRRMYETVVVGDPRSESSVMGPVISAAHRDKIEAYVESALAEGGYIIAGGGRPPIDKGFYVNPTLIGGVTNDAKVCREEIFGPVAAVMFYATVEEAIAIANETEMGLAGSVWGSDLDTCIDVARQIKAGTVTINGGGPIRCDVPICGWKQSGIGREFGEDGIEAFFETQHIQWAL</sequence>
<organism evidence="6 7">
    <name type="scientific">Novosphingobium malaysiense</name>
    <dbReference type="NCBI Taxonomy" id="1348853"/>
    <lineage>
        <taxon>Bacteria</taxon>
        <taxon>Pseudomonadati</taxon>
        <taxon>Pseudomonadota</taxon>
        <taxon>Alphaproteobacteria</taxon>
        <taxon>Sphingomonadales</taxon>
        <taxon>Sphingomonadaceae</taxon>
        <taxon>Novosphingobium</taxon>
    </lineage>
</organism>
<dbReference type="InterPro" id="IPR015590">
    <property type="entry name" value="Aldehyde_DH_dom"/>
</dbReference>
<evidence type="ECO:0000256" key="3">
    <source>
        <dbReference type="PROSITE-ProRule" id="PRU10007"/>
    </source>
</evidence>
<dbReference type="Gene3D" id="3.40.309.10">
    <property type="entry name" value="Aldehyde Dehydrogenase, Chain A, domain 2"/>
    <property type="match status" value="1"/>
</dbReference>
<gene>
    <name evidence="6" type="ORF">LK12_17250</name>
</gene>
<reference evidence="6 7" key="1">
    <citation type="submission" date="2014-10" db="EMBL/GenBank/DDBJ databases">
        <title>Genome sequence of Novosphingobium malaysiense MUSC 273(T).</title>
        <authorList>
            <person name="Lee L.-H."/>
        </authorList>
    </citation>
    <scope>NUCLEOTIDE SEQUENCE [LARGE SCALE GENOMIC DNA]</scope>
    <source>
        <strain evidence="6 7">MUSC 273</strain>
    </source>
</reference>
<evidence type="ECO:0000313" key="7">
    <source>
        <dbReference type="Proteomes" id="UP000031057"/>
    </source>
</evidence>
<comment type="caution">
    <text evidence="6">The sequence shown here is derived from an EMBL/GenBank/DDBJ whole genome shotgun (WGS) entry which is preliminary data.</text>
</comment>
<dbReference type="Gene3D" id="3.40.605.10">
    <property type="entry name" value="Aldehyde Dehydrogenase, Chain A, domain 1"/>
    <property type="match status" value="1"/>
</dbReference>
<evidence type="ECO:0000256" key="4">
    <source>
        <dbReference type="RuleBase" id="RU003345"/>
    </source>
</evidence>
<evidence type="ECO:0000313" key="6">
    <source>
        <dbReference type="EMBL" id="KHK90467.1"/>
    </source>
</evidence>
<proteinExistence type="inferred from homology"/>
<dbReference type="Proteomes" id="UP000031057">
    <property type="component" value="Unassembled WGS sequence"/>
</dbReference>
<comment type="similarity">
    <text evidence="1 4">Belongs to the aldehyde dehydrogenase family.</text>
</comment>
<dbReference type="InterPro" id="IPR029510">
    <property type="entry name" value="Ald_DH_CS_GLU"/>
</dbReference>
<dbReference type="InterPro" id="IPR016161">
    <property type="entry name" value="Ald_DH/histidinol_DH"/>
</dbReference>
<dbReference type="AlphaFoldDB" id="A0A0B1ZIW1"/>
<dbReference type="Pfam" id="PF00171">
    <property type="entry name" value="Aldedh"/>
    <property type="match status" value="1"/>
</dbReference>
<keyword evidence="2 4" id="KW-0560">Oxidoreductase</keyword>
<protein>
    <recommendedName>
        <fullName evidence="5">Aldehyde dehydrogenase domain-containing protein</fullName>
    </recommendedName>
</protein>
<feature type="active site" evidence="3">
    <location>
        <position position="265"/>
    </location>
</feature>
<evidence type="ECO:0000256" key="2">
    <source>
        <dbReference type="ARBA" id="ARBA00023002"/>
    </source>
</evidence>
<dbReference type="InterPro" id="IPR016163">
    <property type="entry name" value="Ald_DH_C"/>
</dbReference>
<evidence type="ECO:0000256" key="1">
    <source>
        <dbReference type="ARBA" id="ARBA00009986"/>
    </source>
</evidence>
<accession>A0A0B1ZIW1</accession>
<dbReference type="InterPro" id="IPR016162">
    <property type="entry name" value="Ald_DH_N"/>
</dbReference>
<evidence type="ECO:0000259" key="5">
    <source>
        <dbReference type="Pfam" id="PF00171"/>
    </source>
</evidence>
<dbReference type="PANTHER" id="PTHR42804">
    <property type="entry name" value="ALDEHYDE DEHYDROGENASE"/>
    <property type="match status" value="1"/>
</dbReference>
<dbReference type="STRING" id="1348853.LK12_17250"/>
<dbReference type="PROSITE" id="PS00687">
    <property type="entry name" value="ALDEHYDE_DEHYDR_GLU"/>
    <property type="match status" value="1"/>
</dbReference>
<dbReference type="FunFam" id="3.40.605.10:FF:000007">
    <property type="entry name" value="NAD/NADP-dependent betaine aldehyde dehydrogenase"/>
    <property type="match status" value="1"/>
</dbReference>
<name>A0A0B1ZIW1_9SPHN</name>
<dbReference type="GO" id="GO:0016620">
    <property type="term" value="F:oxidoreductase activity, acting on the aldehyde or oxo group of donors, NAD or NADP as acceptor"/>
    <property type="evidence" value="ECO:0007669"/>
    <property type="project" value="InterPro"/>
</dbReference>